<evidence type="ECO:0008006" key="3">
    <source>
        <dbReference type="Google" id="ProtNLM"/>
    </source>
</evidence>
<accession>A0A7C4I353</accession>
<name>A0A7C4I353_CALS0</name>
<reference evidence="2" key="1">
    <citation type="journal article" date="2020" name="mSystems">
        <title>Genome- and Community-Level Interaction Insights into Carbon Utilization and Element Cycling Functions of Hydrothermarchaeota in Hydrothermal Sediment.</title>
        <authorList>
            <person name="Zhou Z."/>
            <person name="Liu Y."/>
            <person name="Xu W."/>
            <person name="Pan J."/>
            <person name="Luo Z.H."/>
            <person name="Li M."/>
        </authorList>
    </citation>
    <scope>NUCLEOTIDE SEQUENCE [LARGE SCALE GENOMIC DNA]</scope>
    <source>
        <strain evidence="2">SpSt-613</strain>
        <strain evidence="1">SpSt-669</strain>
    </source>
</reference>
<organism evidence="2">
    <name type="scientific">Caldiarchaeum subterraneum</name>
    <dbReference type="NCBI Taxonomy" id="311458"/>
    <lineage>
        <taxon>Archaea</taxon>
        <taxon>Nitrososphaerota</taxon>
        <taxon>Candidatus Caldarchaeales</taxon>
        <taxon>Candidatus Caldarchaeaceae</taxon>
        <taxon>Candidatus Caldarchaeum</taxon>
    </lineage>
</organism>
<sequence length="62" mass="7306">MPLEATVYIRKKRHASGKTYLYIHIPSKIASDSMFKFREGDKLKMVVDPRRGRIILVKQMKK</sequence>
<comment type="caution">
    <text evidence="2">The sequence shown here is derived from an EMBL/GenBank/DDBJ whole genome shotgun (WGS) entry which is preliminary data.</text>
</comment>
<dbReference type="EMBL" id="DTCM01000019">
    <property type="protein sequence ID" value="HGL40361.1"/>
    <property type="molecule type" value="Genomic_DNA"/>
</dbReference>
<dbReference type="EMBL" id="DTAD01000034">
    <property type="protein sequence ID" value="HGN90127.1"/>
    <property type="molecule type" value="Genomic_DNA"/>
</dbReference>
<dbReference type="AlphaFoldDB" id="A0A7C4I353"/>
<evidence type="ECO:0000313" key="1">
    <source>
        <dbReference type="EMBL" id="HGL40361.1"/>
    </source>
</evidence>
<gene>
    <name evidence="2" type="ORF">ENT82_03235</name>
    <name evidence="1" type="ORF">ENU43_01660</name>
</gene>
<protein>
    <recommendedName>
        <fullName evidence="3">AbrB/MazE/SpoVT family DNA-binding domain-containing protein</fullName>
    </recommendedName>
</protein>
<proteinExistence type="predicted"/>
<evidence type="ECO:0000313" key="2">
    <source>
        <dbReference type="EMBL" id="HGN90127.1"/>
    </source>
</evidence>